<protein>
    <submittedName>
        <fullName evidence="2">Uncharacterized protein</fullName>
    </submittedName>
</protein>
<name>A0A371CN94_9APHY</name>
<gene>
    <name evidence="2" type="ORF">OH76DRAFT_1363977</name>
</gene>
<accession>A0A371CN94</accession>
<reference evidence="2 3" key="1">
    <citation type="journal article" date="2018" name="Biotechnol. Biofuels">
        <title>Integrative visual omics of the white-rot fungus Polyporus brumalis exposes the biotechnological potential of its oxidative enzymes for delignifying raw plant biomass.</title>
        <authorList>
            <person name="Miyauchi S."/>
            <person name="Rancon A."/>
            <person name="Drula E."/>
            <person name="Hage H."/>
            <person name="Chaduli D."/>
            <person name="Favel A."/>
            <person name="Grisel S."/>
            <person name="Henrissat B."/>
            <person name="Herpoel-Gimbert I."/>
            <person name="Ruiz-Duenas F.J."/>
            <person name="Chevret D."/>
            <person name="Hainaut M."/>
            <person name="Lin J."/>
            <person name="Wang M."/>
            <person name="Pangilinan J."/>
            <person name="Lipzen A."/>
            <person name="Lesage-Meessen L."/>
            <person name="Navarro D."/>
            <person name="Riley R."/>
            <person name="Grigoriev I.V."/>
            <person name="Zhou S."/>
            <person name="Raouche S."/>
            <person name="Rosso M.N."/>
        </authorList>
    </citation>
    <scope>NUCLEOTIDE SEQUENCE [LARGE SCALE GENOMIC DNA]</scope>
    <source>
        <strain evidence="2 3">BRFM 1820</strain>
    </source>
</reference>
<dbReference type="OrthoDB" id="3356389at2759"/>
<keyword evidence="3" id="KW-1185">Reference proteome</keyword>
<evidence type="ECO:0000313" key="2">
    <source>
        <dbReference type="EMBL" id="RDX41746.1"/>
    </source>
</evidence>
<evidence type="ECO:0000313" key="3">
    <source>
        <dbReference type="Proteomes" id="UP000256964"/>
    </source>
</evidence>
<dbReference type="Proteomes" id="UP000256964">
    <property type="component" value="Unassembled WGS sequence"/>
</dbReference>
<sequence>MARDLEKAIFTPSSSWPQGTNNDALKDLARAAFNAYHNRVREDEIRGAEARWWRTESVPDQGDRISLEFCDVTAQHKTWRVEEVWAPETVECASSEAFERVAQRFRVQADRKYRHPFVPSTGFDALLKSGRTSFDSLASRPIADILADLSDVGVVPYVRNDEANTGQASPWEEFEAWERTLPTWCSTPKHWIEPIPPPGFVESQAPHPLHEQYYEQYYKKVPTLHIPGNGRCIIPSAKKPDIISRALYFPVEEHHYPGTVKAVLDRRADLVPYGAHLVPGKVTLDAARALLGRVIQSSTEPRSDPDEPPAGKRRKVNKYAAQRLGFAWGLETDLEGEPVWLHCLEYGTLAQYVLSLRSVRKEKYGDSRDPLAVLAVPCAWVGAAVLPADLKALKDAAGNNAQEANVSVGSPEAGDRMSYSDWSDKTMAWIRKLNAEGFDPVVEVGPDGMFVGGDLGTSKGDDDEFEAEVNGAKPGIWLMSVEPAEGEEADEDRLMGEDPRVIRFNWASDGTVDYDGLPLRGSIQAHSADTDAPWEVVGSFSVDSSYVCLFSKHALDSLLSTGKDEDREAMLEAFFDDGGEGNVFVPSGIVVSTNDGGYVIEGRRDLEGKIIELRLRV</sequence>
<dbReference type="AlphaFoldDB" id="A0A371CN94"/>
<proteinExistence type="predicted"/>
<organism evidence="2 3">
    <name type="scientific">Lentinus brumalis</name>
    <dbReference type="NCBI Taxonomy" id="2498619"/>
    <lineage>
        <taxon>Eukaryota</taxon>
        <taxon>Fungi</taxon>
        <taxon>Dikarya</taxon>
        <taxon>Basidiomycota</taxon>
        <taxon>Agaricomycotina</taxon>
        <taxon>Agaricomycetes</taxon>
        <taxon>Polyporales</taxon>
        <taxon>Polyporaceae</taxon>
        <taxon>Lentinus</taxon>
    </lineage>
</organism>
<dbReference type="EMBL" id="KZ857503">
    <property type="protein sequence ID" value="RDX41746.1"/>
    <property type="molecule type" value="Genomic_DNA"/>
</dbReference>
<feature type="region of interest" description="Disordered" evidence="1">
    <location>
        <begin position="295"/>
        <end position="314"/>
    </location>
</feature>
<evidence type="ECO:0000256" key="1">
    <source>
        <dbReference type="SAM" id="MobiDB-lite"/>
    </source>
</evidence>